<dbReference type="Proteomes" id="UP000790787">
    <property type="component" value="Chromosome 11"/>
</dbReference>
<name>A0AC58S630_TOBAC</name>
<gene>
    <name evidence="2" type="primary">LOC142165867</name>
</gene>
<reference evidence="1" key="1">
    <citation type="journal article" date="2014" name="Nat. Commun.">
        <title>The tobacco genome sequence and its comparison with those of tomato and potato.</title>
        <authorList>
            <person name="Sierro N."/>
            <person name="Battey J.N."/>
            <person name="Ouadi S."/>
            <person name="Bakaher N."/>
            <person name="Bovet L."/>
            <person name="Willig A."/>
            <person name="Goepfert S."/>
            <person name="Peitsch M.C."/>
            <person name="Ivanov N.V."/>
        </authorList>
    </citation>
    <scope>NUCLEOTIDE SEQUENCE [LARGE SCALE GENOMIC DNA]</scope>
</reference>
<protein>
    <submittedName>
        <fullName evidence="2">Uncharacterized protein LOC142165867</fullName>
    </submittedName>
</protein>
<dbReference type="RefSeq" id="XP_075080349.1">
    <property type="nucleotide sequence ID" value="XM_075224248.1"/>
</dbReference>
<organism evidence="1 2">
    <name type="scientific">Nicotiana tabacum</name>
    <name type="common">Common tobacco</name>
    <dbReference type="NCBI Taxonomy" id="4097"/>
    <lineage>
        <taxon>Eukaryota</taxon>
        <taxon>Viridiplantae</taxon>
        <taxon>Streptophyta</taxon>
        <taxon>Embryophyta</taxon>
        <taxon>Tracheophyta</taxon>
        <taxon>Spermatophyta</taxon>
        <taxon>Magnoliopsida</taxon>
        <taxon>eudicotyledons</taxon>
        <taxon>Gunneridae</taxon>
        <taxon>Pentapetalae</taxon>
        <taxon>asterids</taxon>
        <taxon>lamiids</taxon>
        <taxon>Solanales</taxon>
        <taxon>Solanaceae</taxon>
        <taxon>Nicotianoideae</taxon>
        <taxon>Nicotianeae</taxon>
        <taxon>Nicotiana</taxon>
    </lineage>
</organism>
<evidence type="ECO:0000313" key="2">
    <source>
        <dbReference type="RefSeq" id="XP_075080349.1"/>
    </source>
</evidence>
<keyword evidence="1" id="KW-1185">Reference proteome</keyword>
<accession>A0AC58S630</accession>
<sequence>MAYFGESLVVIASEWYMDQDISRWYIWDDLARDFAFRVKPPMDEVEMVTVFLQAQEADYFQNMMSAMGKLFAEAIKIGEMPVPQTRQNPALPAYRAGTRCAYHSGAEGHDTNDCWTLKRAVENLIEQRKIVLRDEDIPNVTNNPLPAHNNGPVIGMICEDKEFDPALKAIIAIADEENKPKTAPKQDKGEKKKKTTPPKSEKKIEVETGATPPKDVVIYVPQGRKEKQMTLSPPKRFEMNKTTQMYAPKGAYVMRGPIKPSRLNEPVVIGRAPQKPMKDPTVVPWNYNKTVVTYKGKEIPREVQENNPVKKYSNLEEVNNATRKRFPLKKPVSAEEAEAFYQNMKMADYEVIDQLRKFPEQVSLLALLMNSAEHQKVLIKTLNEAYVPVDTSVEQLERMAERFFAINQITFSKNDFPSEGGAHNKTLLLTVKCKGHYVEKVMLDGDSGVDICPLSTLQRMEIGTEIIRPNNVCVRAFDGIKRDTIGEIDLILTIGPVDFEATFQASTKKETLAPNPSFLMHQSWWPKK</sequence>
<evidence type="ECO:0000313" key="1">
    <source>
        <dbReference type="Proteomes" id="UP000790787"/>
    </source>
</evidence>
<reference evidence="2" key="2">
    <citation type="submission" date="2025-08" db="UniProtKB">
        <authorList>
            <consortium name="RefSeq"/>
        </authorList>
    </citation>
    <scope>IDENTIFICATION</scope>
    <source>
        <tissue evidence="2">Leaf</tissue>
    </source>
</reference>
<proteinExistence type="predicted"/>